<dbReference type="SUPFAM" id="SSF81321">
    <property type="entry name" value="Family A G protein-coupled receptor-like"/>
    <property type="match status" value="1"/>
</dbReference>
<keyword evidence="1" id="KW-0812">Transmembrane</keyword>
<feature type="signal peptide" evidence="2">
    <location>
        <begin position="1"/>
        <end position="19"/>
    </location>
</feature>
<keyword evidence="2" id="KW-0732">Signal</keyword>
<dbReference type="Proteomes" id="UP001566132">
    <property type="component" value="Unassembled WGS sequence"/>
</dbReference>
<sequence>MANFLLLSWVLKICVHIFSLRNYGNEVVPANGSNRNRPIRTMNVNSFKIMNSSDFSKNSSHNITDYYPYDQRPETYFVPVLFFLIFVVGCVGNGTLVIIFLRHKKMRNVPNT</sequence>
<dbReference type="Gene3D" id="1.20.1070.10">
    <property type="entry name" value="Rhodopsin 7-helix transmembrane proteins"/>
    <property type="match status" value="1"/>
</dbReference>
<feature type="transmembrane region" description="Helical" evidence="1">
    <location>
        <begin position="76"/>
        <end position="101"/>
    </location>
</feature>
<evidence type="ECO:0000313" key="4">
    <source>
        <dbReference type="Proteomes" id="UP001566132"/>
    </source>
</evidence>
<evidence type="ECO:0000256" key="2">
    <source>
        <dbReference type="SAM" id="SignalP"/>
    </source>
</evidence>
<keyword evidence="1" id="KW-1133">Transmembrane helix</keyword>
<reference evidence="3 4" key="1">
    <citation type="submission" date="2024-05" db="EMBL/GenBank/DDBJ databases">
        <title>Genetic variation in Jamaican populations of the coffee berry borer (Hypothenemus hampei).</title>
        <authorList>
            <person name="Errbii M."/>
            <person name="Myrie A."/>
        </authorList>
    </citation>
    <scope>NUCLEOTIDE SEQUENCE [LARGE SCALE GENOMIC DNA]</scope>
    <source>
        <strain evidence="3">JA-Hopewell-2020-01-JO</strain>
        <tissue evidence="3">Whole body</tissue>
    </source>
</reference>
<evidence type="ECO:0000313" key="3">
    <source>
        <dbReference type="EMBL" id="KAL1497342.1"/>
    </source>
</evidence>
<keyword evidence="4" id="KW-1185">Reference proteome</keyword>
<feature type="chain" id="PRO_5044752689" evidence="2">
    <location>
        <begin position="20"/>
        <end position="112"/>
    </location>
</feature>
<evidence type="ECO:0000256" key="1">
    <source>
        <dbReference type="SAM" id="Phobius"/>
    </source>
</evidence>
<accession>A0ABD1ELI2</accession>
<name>A0ABD1ELI2_HYPHA</name>
<protein>
    <submittedName>
        <fullName evidence="3">Uncharacterized protein</fullName>
    </submittedName>
</protein>
<proteinExistence type="predicted"/>
<dbReference type="AlphaFoldDB" id="A0ABD1ELI2"/>
<organism evidence="3 4">
    <name type="scientific">Hypothenemus hampei</name>
    <name type="common">Coffee berry borer</name>
    <dbReference type="NCBI Taxonomy" id="57062"/>
    <lineage>
        <taxon>Eukaryota</taxon>
        <taxon>Metazoa</taxon>
        <taxon>Ecdysozoa</taxon>
        <taxon>Arthropoda</taxon>
        <taxon>Hexapoda</taxon>
        <taxon>Insecta</taxon>
        <taxon>Pterygota</taxon>
        <taxon>Neoptera</taxon>
        <taxon>Endopterygota</taxon>
        <taxon>Coleoptera</taxon>
        <taxon>Polyphaga</taxon>
        <taxon>Cucujiformia</taxon>
        <taxon>Curculionidae</taxon>
        <taxon>Scolytinae</taxon>
        <taxon>Hypothenemus</taxon>
    </lineage>
</organism>
<dbReference type="EMBL" id="JBDJPC010000006">
    <property type="protein sequence ID" value="KAL1497342.1"/>
    <property type="molecule type" value="Genomic_DNA"/>
</dbReference>
<gene>
    <name evidence="3" type="ORF">ABEB36_008324</name>
</gene>
<comment type="caution">
    <text evidence="3">The sequence shown here is derived from an EMBL/GenBank/DDBJ whole genome shotgun (WGS) entry which is preliminary data.</text>
</comment>
<keyword evidence="1" id="KW-0472">Membrane</keyword>